<evidence type="ECO:0000313" key="3">
    <source>
        <dbReference type="Proteomes" id="UP000325577"/>
    </source>
</evidence>
<accession>A0A5J5BJL4</accession>
<sequence length="164" mass="17860">MGRKEKGGGAGLVKTGKKREKKRKGEKEKEGREEKRGDGGAMVAEIFGKEDLRSGDVVVLEKRWRRCKGGTAEAIGSLWRSGNVEALREMKSGDEGMAITAVLKERNGVEKLEEEQQQLLRPSSSSGAGCCTVWGLSGVVAQQQHVPLRGVGWLRQNSSRAALR</sequence>
<organism evidence="2 3">
    <name type="scientific">Nyssa sinensis</name>
    <dbReference type="NCBI Taxonomy" id="561372"/>
    <lineage>
        <taxon>Eukaryota</taxon>
        <taxon>Viridiplantae</taxon>
        <taxon>Streptophyta</taxon>
        <taxon>Embryophyta</taxon>
        <taxon>Tracheophyta</taxon>
        <taxon>Spermatophyta</taxon>
        <taxon>Magnoliopsida</taxon>
        <taxon>eudicotyledons</taxon>
        <taxon>Gunneridae</taxon>
        <taxon>Pentapetalae</taxon>
        <taxon>asterids</taxon>
        <taxon>Cornales</taxon>
        <taxon>Nyssaceae</taxon>
        <taxon>Nyssa</taxon>
    </lineage>
</organism>
<dbReference type="AlphaFoldDB" id="A0A5J5BJL4"/>
<keyword evidence="3" id="KW-1185">Reference proteome</keyword>
<proteinExistence type="predicted"/>
<feature type="region of interest" description="Disordered" evidence="1">
    <location>
        <begin position="1"/>
        <end position="42"/>
    </location>
</feature>
<name>A0A5J5BJL4_9ASTE</name>
<reference evidence="2 3" key="1">
    <citation type="submission" date="2019-09" db="EMBL/GenBank/DDBJ databases">
        <title>A chromosome-level genome assembly of the Chinese tupelo Nyssa sinensis.</title>
        <authorList>
            <person name="Yang X."/>
            <person name="Kang M."/>
            <person name="Yang Y."/>
            <person name="Xiong H."/>
            <person name="Wang M."/>
            <person name="Zhang Z."/>
            <person name="Wang Z."/>
            <person name="Wu H."/>
            <person name="Ma T."/>
            <person name="Liu J."/>
            <person name="Xi Z."/>
        </authorList>
    </citation>
    <scope>NUCLEOTIDE SEQUENCE [LARGE SCALE GENOMIC DNA]</scope>
    <source>
        <strain evidence="2">J267</strain>
        <tissue evidence="2">Leaf</tissue>
    </source>
</reference>
<dbReference type="EMBL" id="CM018035">
    <property type="protein sequence ID" value="KAA8542866.1"/>
    <property type="molecule type" value="Genomic_DNA"/>
</dbReference>
<gene>
    <name evidence="2" type="ORF">F0562_024018</name>
</gene>
<evidence type="ECO:0000256" key="1">
    <source>
        <dbReference type="SAM" id="MobiDB-lite"/>
    </source>
</evidence>
<dbReference type="Proteomes" id="UP000325577">
    <property type="component" value="Linkage Group LG12"/>
</dbReference>
<evidence type="ECO:0000313" key="2">
    <source>
        <dbReference type="EMBL" id="KAA8542866.1"/>
    </source>
</evidence>
<protein>
    <submittedName>
        <fullName evidence="2">Uncharacterized protein</fullName>
    </submittedName>
</protein>
<feature type="compositionally biased region" description="Basic and acidic residues" evidence="1">
    <location>
        <begin position="23"/>
        <end position="38"/>
    </location>
</feature>